<dbReference type="NCBIfam" id="TIGR00768">
    <property type="entry name" value="rimK_fam"/>
    <property type="match status" value="1"/>
</dbReference>
<dbReference type="Pfam" id="PF08443">
    <property type="entry name" value="RimK"/>
    <property type="match status" value="1"/>
</dbReference>
<dbReference type="GO" id="GO:0018169">
    <property type="term" value="F:ribosomal S6-glutamic acid ligase activity"/>
    <property type="evidence" value="ECO:0007669"/>
    <property type="project" value="TreeGrafter"/>
</dbReference>
<keyword evidence="2 4" id="KW-0547">Nucleotide-binding</keyword>
<dbReference type="AlphaFoldDB" id="A0A9X2JG99"/>
<dbReference type="SUPFAM" id="SSF56059">
    <property type="entry name" value="Glutathione synthetase ATP-binding domain-like"/>
    <property type="match status" value="1"/>
</dbReference>
<dbReference type="RefSeq" id="WP_252852974.1">
    <property type="nucleotide sequence ID" value="NZ_JAMXLR010000043.1"/>
</dbReference>
<evidence type="ECO:0000256" key="2">
    <source>
        <dbReference type="ARBA" id="ARBA00022741"/>
    </source>
</evidence>
<keyword evidence="1" id="KW-0479">Metal-binding</keyword>
<dbReference type="PANTHER" id="PTHR21621">
    <property type="entry name" value="RIBOSOMAL PROTEIN S6 MODIFICATION PROTEIN"/>
    <property type="match status" value="1"/>
</dbReference>
<gene>
    <name evidence="6" type="ORF">NG895_13185</name>
</gene>
<evidence type="ECO:0000313" key="7">
    <source>
        <dbReference type="Proteomes" id="UP001155241"/>
    </source>
</evidence>
<accession>A0A9X2JG99</accession>
<dbReference type="InterPro" id="IPR004666">
    <property type="entry name" value="Rp_bS6_RimK/Lys_biosynth_LsyX"/>
</dbReference>
<keyword evidence="7" id="KW-1185">Reference proteome</keyword>
<comment type="caution">
    <text evidence="6">The sequence shown here is derived from an EMBL/GenBank/DDBJ whole genome shotgun (WGS) entry which is preliminary data.</text>
</comment>
<feature type="domain" description="ATP-grasp" evidence="5">
    <location>
        <begin position="112"/>
        <end position="292"/>
    </location>
</feature>
<protein>
    <submittedName>
        <fullName evidence="6">RimK family alpha-L-glutamate ligase</fullName>
    </submittedName>
</protein>
<dbReference type="InterPro" id="IPR011761">
    <property type="entry name" value="ATP-grasp"/>
</dbReference>
<dbReference type="PANTHER" id="PTHR21621:SF0">
    <property type="entry name" value="BETA-CITRYLGLUTAMATE SYNTHASE B-RELATED"/>
    <property type="match status" value="1"/>
</dbReference>
<dbReference type="PROSITE" id="PS50975">
    <property type="entry name" value="ATP_GRASP"/>
    <property type="match status" value="1"/>
</dbReference>
<dbReference type="Proteomes" id="UP001155241">
    <property type="component" value="Unassembled WGS sequence"/>
</dbReference>
<dbReference type="GO" id="GO:0009432">
    <property type="term" value="P:SOS response"/>
    <property type="evidence" value="ECO:0007669"/>
    <property type="project" value="TreeGrafter"/>
</dbReference>
<keyword evidence="6" id="KW-0436">Ligase</keyword>
<dbReference type="Gene3D" id="3.40.50.20">
    <property type="match status" value="1"/>
</dbReference>
<dbReference type="EMBL" id="JAMXLR010000043">
    <property type="protein sequence ID" value="MCO6044860.1"/>
    <property type="molecule type" value="Genomic_DNA"/>
</dbReference>
<name>A0A9X2JG99_9BACT</name>
<evidence type="ECO:0000259" key="5">
    <source>
        <dbReference type="PROSITE" id="PS50975"/>
    </source>
</evidence>
<dbReference type="InterPro" id="IPR013651">
    <property type="entry name" value="ATP-grasp_RimK-type"/>
</dbReference>
<dbReference type="InterPro" id="IPR013815">
    <property type="entry name" value="ATP_grasp_subdomain_1"/>
</dbReference>
<evidence type="ECO:0000256" key="3">
    <source>
        <dbReference type="ARBA" id="ARBA00022840"/>
    </source>
</evidence>
<dbReference type="GO" id="GO:0046872">
    <property type="term" value="F:metal ion binding"/>
    <property type="evidence" value="ECO:0007669"/>
    <property type="project" value="UniProtKB-KW"/>
</dbReference>
<dbReference type="GO" id="GO:0005524">
    <property type="term" value="F:ATP binding"/>
    <property type="evidence" value="ECO:0007669"/>
    <property type="project" value="UniProtKB-UniRule"/>
</dbReference>
<dbReference type="GO" id="GO:0005737">
    <property type="term" value="C:cytoplasm"/>
    <property type="evidence" value="ECO:0007669"/>
    <property type="project" value="TreeGrafter"/>
</dbReference>
<evidence type="ECO:0000256" key="4">
    <source>
        <dbReference type="PROSITE-ProRule" id="PRU00409"/>
    </source>
</evidence>
<reference evidence="6" key="1">
    <citation type="submission" date="2022-06" db="EMBL/GenBank/DDBJ databases">
        <title>Aeoliella straminimaris, a novel planctomycete from sediments.</title>
        <authorList>
            <person name="Vitorino I.R."/>
            <person name="Lage O.M."/>
        </authorList>
    </citation>
    <scope>NUCLEOTIDE SEQUENCE</scope>
    <source>
        <strain evidence="6">ICT_H6.2</strain>
    </source>
</reference>
<sequence>MHIVFLGSAESWYLRDLQRAAGHRHMVVPAPFSNIESAVGGGEISVFSGFRSQVSASSLSAADCVLVRTMPPGTLEQVVFRMDALASIEAAGTLVINPPKAIEAAVDKYLTTSRLARAGLLVPRTHVCQTADAAMQAFGELGGDVVLKPLFGGEGRGITRIADESFALRAFKLVEQLGGVIYLQEFIEHEGYDIRVMLVGDKPLAMRRRNQLDWRTNVSRGARAEAYQATENELQMAHLAAQAVGAPLAGVDLLPARDGRLFAIEVNAVPGWRALGRATKVDVSGLVLQWLESLVD</sequence>
<evidence type="ECO:0000256" key="1">
    <source>
        <dbReference type="ARBA" id="ARBA00022723"/>
    </source>
</evidence>
<dbReference type="Gene3D" id="3.30.1490.20">
    <property type="entry name" value="ATP-grasp fold, A domain"/>
    <property type="match status" value="1"/>
</dbReference>
<proteinExistence type="predicted"/>
<keyword evidence="3 4" id="KW-0067">ATP-binding</keyword>
<organism evidence="6 7">
    <name type="scientific">Aeoliella straminimaris</name>
    <dbReference type="NCBI Taxonomy" id="2954799"/>
    <lineage>
        <taxon>Bacteria</taxon>
        <taxon>Pseudomonadati</taxon>
        <taxon>Planctomycetota</taxon>
        <taxon>Planctomycetia</taxon>
        <taxon>Pirellulales</taxon>
        <taxon>Lacipirellulaceae</taxon>
        <taxon>Aeoliella</taxon>
    </lineage>
</organism>
<dbReference type="Gene3D" id="3.30.470.20">
    <property type="entry name" value="ATP-grasp fold, B domain"/>
    <property type="match status" value="1"/>
</dbReference>
<evidence type="ECO:0000313" key="6">
    <source>
        <dbReference type="EMBL" id="MCO6044860.1"/>
    </source>
</evidence>